<dbReference type="AlphaFoldDB" id="F4PIA0"/>
<comment type="catalytic activity">
    <reaction evidence="12 13">
        <text>(R)-5-diphosphomevalonate + ATP = isopentenyl diphosphate + ADP + phosphate + CO2</text>
        <dbReference type="Rhea" id="RHEA:23732"/>
        <dbReference type="ChEBI" id="CHEBI:16526"/>
        <dbReference type="ChEBI" id="CHEBI:30616"/>
        <dbReference type="ChEBI" id="CHEBI:43474"/>
        <dbReference type="ChEBI" id="CHEBI:57557"/>
        <dbReference type="ChEBI" id="CHEBI:128769"/>
        <dbReference type="ChEBI" id="CHEBI:456216"/>
        <dbReference type="EC" id="4.1.1.33"/>
    </reaction>
</comment>
<gene>
    <name evidence="16" type="primary">mvd</name>
    <name evidence="16" type="ORF">DFA_02777</name>
</gene>
<dbReference type="SUPFAM" id="SSF54211">
    <property type="entry name" value="Ribosomal protein S5 domain 2-like"/>
    <property type="match status" value="1"/>
</dbReference>
<keyword evidence="5 12" id="KW-0067">ATP-binding</keyword>
<keyword evidence="9 13" id="KW-1207">Sterol metabolism</keyword>
<dbReference type="InterPro" id="IPR020568">
    <property type="entry name" value="Ribosomal_Su5_D2-typ_SF"/>
</dbReference>
<sequence>MHLFKLCFSDFVKLVTSNNNNNSMLASVTCTAPVNIATIKYWGKRDENLILPLNSSLSGTLHQDDLKTTTTAVASESFEEDALWLNGKKEDVNSVRYQNVLKTIRSRATKLMDKKHFVHICSINNFPTAAGLASSASGYACLVYVLAQLYGVEGDVSSIARLGSGSACRSMFGGFVKWEMGTKADGSDSIAVQVAPESHWPDMNIIVLVVNDKKKETSSTDGMQRSAQTSAMMKERCATTVPERMVTIERAIQEHDFQTFGDITMKDSDDFHEVCATTDPPIYYLNDTSRYIMNLIHRYNKLAGSVRCAYTFDAGPNACIYLPQESVAEVLSLFLKHFPAGEGVQNYYRGTDEVFAKVNDYQPPKNMHTLYTPEVTFPNSLKYILHTRVGPGPRILSDSESLINLETGLPKVSQQ</sequence>
<evidence type="ECO:0000256" key="1">
    <source>
        <dbReference type="ARBA" id="ARBA00008831"/>
    </source>
</evidence>
<dbReference type="STRING" id="1054147.F4PIA0"/>
<feature type="domain" description="Mvd1 C-terminal" evidence="14">
    <location>
        <begin position="205"/>
        <end position="396"/>
    </location>
</feature>
<evidence type="ECO:0000256" key="5">
    <source>
        <dbReference type="ARBA" id="ARBA00022840"/>
    </source>
</evidence>
<evidence type="ECO:0000256" key="10">
    <source>
        <dbReference type="ARBA" id="ARBA00023221"/>
    </source>
</evidence>
<dbReference type="SUPFAM" id="SSF55060">
    <property type="entry name" value="GHMP Kinase, C-terminal domain"/>
    <property type="match status" value="1"/>
</dbReference>
<dbReference type="Proteomes" id="UP000007797">
    <property type="component" value="Unassembled WGS sequence"/>
</dbReference>
<dbReference type="Pfam" id="PF18376">
    <property type="entry name" value="MDD_C"/>
    <property type="match status" value="1"/>
</dbReference>
<dbReference type="InterPro" id="IPR014721">
    <property type="entry name" value="Ribsml_uS5_D2-typ_fold_subgr"/>
</dbReference>
<dbReference type="PANTHER" id="PTHR10977:SF3">
    <property type="entry name" value="DIPHOSPHOMEVALONATE DECARBOXYLASE"/>
    <property type="match status" value="1"/>
</dbReference>
<dbReference type="InterPro" id="IPR005935">
    <property type="entry name" value="Mev_decarb"/>
</dbReference>
<reference evidence="17" key="1">
    <citation type="journal article" date="2011" name="Genome Res.">
        <title>Phylogeny-wide analysis of social amoeba genomes highlights ancient origins for complex intercellular communication.</title>
        <authorList>
            <person name="Heidel A.J."/>
            <person name="Lawal H.M."/>
            <person name="Felder M."/>
            <person name="Schilde C."/>
            <person name="Helps N.R."/>
            <person name="Tunggal B."/>
            <person name="Rivero F."/>
            <person name="John U."/>
            <person name="Schleicher M."/>
            <person name="Eichinger L."/>
            <person name="Platzer M."/>
            <person name="Noegel A.A."/>
            <person name="Schaap P."/>
            <person name="Gloeckner G."/>
        </authorList>
    </citation>
    <scope>NUCLEOTIDE SEQUENCE [LARGE SCALE GENOMIC DNA]</scope>
    <source>
        <strain evidence="17">SH3</strain>
    </source>
</reference>
<keyword evidence="13" id="KW-0153">Cholesterol metabolism</keyword>
<evidence type="ECO:0000256" key="12">
    <source>
        <dbReference type="PIRNR" id="PIRNR015950"/>
    </source>
</evidence>
<dbReference type="InterPro" id="IPR053859">
    <property type="entry name" value="MVD-like_N"/>
</dbReference>
<dbReference type="Gene3D" id="3.30.230.10">
    <property type="match status" value="1"/>
</dbReference>
<dbReference type="Gene3D" id="3.30.70.890">
    <property type="entry name" value="GHMP kinase, C-terminal domain"/>
    <property type="match status" value="1"/>
</dbReference>
<dbReference type="GO" id="GO:0004163">
    <property type="term" value="F:diphosphomevalonate decarboxylase activity"/>
    <property type="evidence" value="ECO:0007669"/>
    <property type="project" value="UniProtKB-UniRule"/>
</dbReference>
<dbReference type="GO" id="GO:0005829">
    <property type="term" value="C:cytosol"/>
    <property type="evidence" value="ECO:0007669"/>
    <property type="project" value="InterPro"/>
</dbReference>
<dbReference type="InterPro" id="IPR036554">
    <property type="entry name" value="GHMP_kinase_C_sf"/>
</dbReference>
<keyword evidence="6 13" id="KW-0752">Steroid biosynthesis</keyword>
<comment type="function">
    <text evidence="13">Catalyzes the ATP dependent decarboxylation of (R)-5-diphosphomevalonate to form isopentenyl diphosphate (IPP). Functions in the mevalonate (MVA) pathway leading to isopentenyl diphosphate (IPP), a key precursor for the biosynthesis of isoprenoids and sterol synthesis.</text>
</comment>
<dbReference type="NCBIfam" id="TIGR01240">
    <property type="entry name" value="mevDPdecarb"/>
    <property type="match status" value="1"/>
</dbReference>
<evidence type="ECO:0000256" key="6">
    <source>
        <dbReference type="ARBA" id="ARBA00022955"/>
    </source>
</evidence>
<evidence type="ECO:0000256" key="13">
    <source>
        <dbReference type="RuleBase" id="RU363086"/>
    </source>
</evidence>
<comment type="pathway">
    <text evidence="13">Steroid biosynthesis; cholesterol biosynthesis.</text>
</comment>
<dbReference type="InterPro" id="IPR029765">
    <property type="entry name" value="Mev_diP_decarb"/>
</dbReference>
<keyword evidence="10 13" id="KW-0753">Steroid metabolism</keyword>
<dbReference type="OMA" id="LTLHAMM"/>
<dbReference type="GO" id="GO:0019287">
    <property type="term" value="P:isopentenyl diphosphate biosynthetic process, mevalonate pathway"/>
    <property type="evidence" value="ECO:0007669"/>
    <property type="project" value="UniProtKB-UniRule"/>
</dbReference>
<evidence type="ECO:0000256" key="4">
    <source>
        <dbReference type="ARBA" id="ARBA00022741"/>
    </source>
</evidence>
<evidence type="ECO:0000256" key="11">
    <source>
        <dbReference type="ARBA" id="ARBA00023239"/>
    </source>
</evidence>
<keyword evidence="4 12" id="KW-0547">Nucleotide-binding</keyword>
<dbReference type="RefSeq" id="XP_004362385.1">
    <property type="nucleotide sequence ID" value="XM_004362328.1"/>
</dbReference>
<keyword evidence="7 13" id="KW-0756">Sterol biosynthesis</keyword>
<name>F4PIA0_CACFS</name>
<evidence type="ECO:0000313" key="17">
    <source>
        <dbReference type="Proteomes" id="UP000007797"/>
    </source>
</evidence>
<dbReference type="GO" id="GO:0005524">
    <property type="term" value="F:ATP binding"/>
    <property type="evidence" value="ECO:0007669"/>
    <property type="project" value="UniProtKB-UniRule"/>
</dbReference>
<evidence type="ECO:0000256" key="7">
    <source>
        <dbReference type="ARBA" id="ARBA00023011"/>
    </source>
</evidence>
<evidence type="ECO:0000256" key="9">
    <source>
        <dbReference type="ARBA" id="ARBA00023166"/>
    </source>
</evidence>
<dbReference type="InterPro" id="IPR041431">
    <property type="entry name" value="Mvd1_C"/>
</dbReference>
<dbReference type="GO" id="GO:0006695">
    <property type="term" value="P:cholesterol biosynthetic process"/>
    <property type="evidence" value="ECO:0007669"/>
    <property type="project" value="UniProtKB-UniPathway"/>
</dbReference>
<keyword evidence="17" id="KW-1185">Reference proteome</keyword>
<dbReference type="FunFam" id="3.30.70.890:FF:000005">
    <property type="entry name" value="Diphosphomevalonate decarboxylase"/>
    <property type="match status" value="1"/>
</dbReference>
<accession>F4PIA0</accession>
<keyword evidence="13" id="KW-0152">Cholesterol biosynthesis</keyword>
<proteinExistence type="inferred from homology"/>
<dbReference type="UniPathway" id="UPA00063"/>
<evidence type="ECO:0000256" key="3">
    <source>
        <dbReference type="ARBA" id="ARBA00022516"/>
    </source>
</evidence>
<keyword evidence="3 13" id="KW-0444">Lipid biosynthesis</keyword>
<dbReference type="Pfam" id="PF22700">
    <property type="entry name" value="MVD-like_N"/>
    <property type="match status" value="1"/>
</dbReference>
<dbReference type="EMBL" id="GL883006">
    <property type="protein sequence ID" value="EGG24534.1"/>
    <property type="molecule type" value="Genomic_DNA"/>
</dbReference>
<feature type="domain" description="Diphosphomevalonate decarboxylase-like N-terminal" evidence="15">
    <location>
        <begin position="32"/>
        <end position="191"/>
    </location>
</feature>
<evidence type="ECO:0000256" key="2">
    <source>
        <dbReference type="ARBA" id="ARBA00012296"/>
    </source>
</evidence>
<keyword evidence="8 12" id="KW-0443">Lipid metabolism</keyword>
<dbReference type="GeneID" id="14877190"/>
<dbReference type="OrthoDB" id="10253702at2759"/>
<evidence type="ECO:0000259" key="14">
    <source>
        <dbReference type="Pfam" id="PF18376"/>
    </source>
</evidence>
<organism evidence="16 17">
    <name type="scientific">Cavenderia fasciculata</name>
    <name type="common">Slime mold</name>
    <name type="synonym">Dictyostelium fasciculatum</name>
    <dbReference type="NCBI Taxonomy" id="261658"/>
    <lineage>
        <taxon>Eukaryota</taxon>
        <taxon>Amoebozoa</taxon>
        <taxon>Evosea</taxon>
        <taxon>Eumycetozoa</taxon>
        <taxon>Dictyostelia</taxon>
        <taxon>Acytosteliales</taxon>
        <taxon>Cavenderiaceae</taxon>
        <taxon>Cavenderia</taxon>
    </lineage>
</organism>
<keyword evidence="11 12" id="KW-0456">Lyase</keyword>
<dbReference type="FunFam" id="3.30.230.10:FF:000018">
    <property type="entry name" value="Diphosphomevalonate decarboxylase"/>
    <property type="match status" value="1"/>
</dbReference>
<protein>
    <recommendedName>
        <fullName evidence="2 12">Diphosphomevalonate decarboxylase</fullName>
        <ecNumber evidence="2 12">4.1.1.33</ecNumber>
    </recommendedName>
</protein>
<dbReference type="PANTHER" id="PTHR10977">
    <property type="entry name" value="DIPHOSPHOMEVALONATE DECARBOXYLASE"/>
    <property type="match status" value="1"/>
</dbReference>
<evidence type="ECO:0000313" key="16">
    <source>
        <dbReference type="EMBL" id="EGG24534.1"/>
    </source>
</evidence>
<dbReference type="EC" id="4.1.1.33" evidence="2 12"/>
<evidence type="ECO:0000256" key="8">
    <source>
        <dbReference type="ARBA" id="ARBA00023098"/>
    </source>
</evidence>
<dbReference type="KEGG" id="dfa:DFA_02777"/>
<dbReference type="PIRSF" id="PIRSF015950">
    <property type="entry name" value="Mev_P_decrbx"/>
    <property type="match status" value="1"/>
</dbReference>
<evidence type="ECO:0000259" key="15">
    <source>
        <dbReference type="Pfam" id="PF22700"/>
    </source>
</evidence>
<comment type="similarity">
    <text evidence="1 12 13">Belongs to the diphosphomevalonate decarboxylase family.</text>
</comment>